<gene>
    <name evidence="4" type="ORF">ZIOFF_002091</name>
</gene>
<keyword evidence="1" id="KW-0732">Signal</keyword>
<sequence>MLSRMEQSYDCSVCELENGYTATYMLHQLLVIWRLEIEGNGKTWKPDERIRLRHIDTSGYLHSHDKKYTRIAGGQQEVCGIREKRPDNVWLAAEGVYLPVNNSKYEWQFGKTSHPSLKRIGFSLSISICPGTLSYGRKQHSPRRKLKQVNLVMENDCQHQKDGE</sequence>
<proteinExistence type="predicted"/>
<feature type="domain" description="MIR" evidence="3">
    <location>
        <begin position="41"/>
        <end position="95"/>
    </location>
</feature>
<evidence type="ECO:0000256" key="2">
    <source>
        <dbReference type="ARBA" id="ARBA00022737"/>
    </source>
</evidence>
<dbReference type="InterPro" id="IPR016093">
    <property type="entry name" value="MIR_motif"/>
</dbReference>
<reference evidence="4 5" key="1">
    <citation type="submission" date="2020-08" db="EMBL/GenBank/DDBJ databases">
        <title>Plant Genome Project.</title>
        <authorList>
            <person name="Zhang R.-G."/>
        </authorList>
    </citation>
    <scope>NUCLEOTIDE SEQUENCE [LARGE SCALE GENOMIC DNA]</scope>
    <source>
        <tissue evidence="4">Rhizome</tissue>
    </source>
</reference>
<evidence type="ECO:0000256" key="1">
    <source>
        <dbReference type="ARBA" id="ARBA00022729"/>
    </source>
</evidence>
<evidence type="ECO:0000259" key="3">
    <source>
        <dbReference type="PROSITE" id="PS50919"/>
    </source>
</evidence>
<accession>A0A8J5I6V3</accession>
<keyword evidence="5" id="KW-1185">Reference proteome</keyword>
<dbReference type="EMBL" id="JACMSC010000001">
    <property type="protein sequence ID" value="KAG6537013.1"/>
    <property type="molecule type" value="Genomic_DNA"/>
</dbReference>
<dbReference type="SMART" id="SM00472">
    <property type="entry name" value="MIR"/>
    <property type="match status" value="1"/>
</dbReference>
<dbReference type="InterPro" id="IPR036300">
    <property type="entry name" value="MIR_dom_sf"/>
</dbReference>
<evidence type="ECO:0000313" key="4">
    <source>
        <dbReference type="EMBL" id="KAG6537013.1"/>
    </source>
</evidence>
<dbReference type="Proteomes" id="UP000734854">
    <property type="component" value="Unassembled WGS sequence"/>
</dbReference>
<dbReference type="AlphaFoldDB" id="A0A8J5I6V3"/>
<dbReference type="Gene3D" id="2.80.10.50">
    <property type="match status" value="1"/>
</dbReference>
<organism evidence="4 5">
    <name type="scientific">Zingiber officinale</name>
    <name type="common">Ginger</name>
    <name type="synonym">Amomum zingiber</name>
    <dbReference type="NCBI Taxonomy" id="94328"/>
    <lineage>
        <taxon>Eukaryota</taxon>
        <taxon>Viridiplantae</taxon>
        <taxon>Streptophyta</taxon>
        <taxon>Embryophyta</taxon>
        <taxon>Tracheophyta</taxon>
        <taxon>Spermatophyta</taxon>
        <taxon>Magnoliopsida</taxon>
        <taxon>Liliopsida</taxon>
        <taxon>Zingiberales</taxon>
        <taxon>Zingiberaceae</taxon>
        <taxon>Zingiber</taxon>
    </lineage>
</organism>
<dbReference type="SUPFAM" id="SSF82109">
    <property type="entry name" value="MIR domain"/>
    <property type="match status" value="1"/>
</dbReference>
<name>A0A8J5I6V3_ZINOF</name>
<evidence type="ECO:0000313" key="5">
    <source>
        <dbReference type="Proteomes" id="UP000734854"/>
    </source>
</evidence>
<protein>
    <recommendedName>
        <fullName evidence="3">MIR domain-containing protein</fullName>
    </recommendedName>
</protein>
<dbReference type="PROSITE" id="PS50919">
    <property type="entry name" value="MIR"/>
    <property type="match status" value="1"/>
</dbReference>
<dbReference type="PANTHER" id="PTHR46809:SF2">
    <property type="entry name" value="GH21273P"/>
    <property type="match status" value="1"/>
</dbReference>
<comment type="caution">
    <text evidence="4">The sequence shown here is derived from an EMBL/GenBank/DDBJ whole genome shotgun (WGS) entry which is preliminary data.</text>
</comment>
<keyword evidence="2" id="KW-0677">Repeat</keyword>
<dbReference type="PANTHER" id="PTHR46809">
    <property type="entry name" value="STROMAL CELL-DERIVED FACTOR 2-LIKE PROTEIN"/>
    <property type="match status" value="1"/>
</dbReference>